<gene>
    <name evidence="2" type="ORF">HY912_09590</name>
</gene>
<evidence type="ECO:0000259" key="1">
    <source>
        <dbReference type="SMART" id="SM00960"/>
    </source>
</evidence>
<dbReference type="Gene3D" id="3.30.450.30">
    <property type="entry name" value="Dynein light chain 2a, cytoplasmic"/>
    <property type="match status" value="1"/>
</dbReference>
<feature type="domain" description="Roadblock/LAMTOR2" evidence="1">
    <location>
        <begin position="12"/>
        <end position="102"/>
    </location>
</feature>
<dbReference type="GO" id="GO:0032008">
    <property type="term" value="P:positive regulation of TOR signaling"/>
    <property type="evidence" value="ECO:0007669"/>
    <property type="project" value="InterPro"/>
</dbReference>
<evidence type="ECO:0000313" key="3">
    <source>
        <dbReference type="Proteomes" id="UP000807825"/>
    </source>
</evidence>
<comment type="caution">
    <text evidence="2">The sequence shown here is derived from an EMBL/GenBank/DDBJ whole genome shotgun (WGS) entry which is preliminary data.</text>
</comment>
<dbReference type="GO" id="GO:0060090">
    <property type="term" value="F:molecular adaptor activity"/>
    <property type="evidence" value="ECO:0007669"/>
    <property type="project" value="InterPro"/>
</dbReference>
<dbReference type="InterPro" id="IPR037587">
    <property type="entry name" value="LAMTOR2-like"/>
</dbReference>
<dbReference type="Pfam" id="PF03259">
    <property type="entry name" value="Robl_LC7"/>
    <property type="match status" value="1"/>
</dbReference>
<dbReference type="GO" id="GO:0005085">
    <property type="term" value="F:guanyl-nucleotide exchange factor activity"/>
    <property type="evidence" value="ECO:0007669"/>
    <property type="project" value="InterPro"/>
</dbReference>
<evidence type="ECO:0000313" key="2">
    <source>
        <dbReference type="EMBL" id="MBI5249736.1"/>
    </source>
</evidence>
<dbReference type="SMART" id="SM00960">
    <property type="entry name" value="Robl_LC7"/>
    <property type="match status" value="1"/>
</dbReference>
<name>A0A9D6Z629_9BACT</name>
<dbReference type="InterPro" id="IPR004942">
    <property type="entry name" value="Roadblock/LAMTOR2_dom"/>
</dbReference>
<dbReference type="PANTHER" id="PTHR13323">
    <property type="entry name" value="LATE ENDOSOMAL/LYSOSOMAL MP1 INTERACTING PROTEIN"/>
    <property type="match status" value="1"/>
</dbReference>
<organism evidence="2 3">
    <name type="scientific">Desulfomonile tiedjei</name>
    <dbReference type="NCBI Taxonomy" id="2358"/>
    <lineage>
        <taxon>Bacteria</taxon>
        <taxon>Pseudomonadati</taxon>
        <taxon>Thermodesulfobacteriota</taxon>
        <taxon>Desulfomonilia</taxon>
        <taxon>Desulfomonilales</taxon>
        <taxon>Desulfomonilaceae</taxon>
        <taxon>Desulfomonile</taxon>
    </lineage>
</organism>
<dbReference type="AlphaFoldDB" id="A0A9D6Z629"/>
<proteinExistence type="predicted"/>
<dbReference type="SUPFAM" id="SSF103196">
    <property type="entry name" value="Roadblock/LC7 domain"/>
    <property type="match status" value="1"/>
</dbReference>
<dbReference type="Proteomes" id="UP000807825">
    <property type="component" value="Unassembled WGS sequence"/>
</dbReference>
<protein>
    <submittedName>
        <fullName evidence="2">Roadblock/LC7 domain-containing protein</fullName>
    </submittedName>
</protein>
<dbReference type="EMBL" id="JACRDE010000260">
    <property type="protein sequence ID" value="MBI5249736.1"/>
    <property type="molecule type" value="Genomic_DNA"/>
</dbReference>
<reference evidence="2" key="1">
    <citation type="submission" date="2020-07" db="EMBL/GenBank/DDBJ databases">
        <title>Huge and variable diversity of episymbiotic CPR bacteria and DPANN archaea in groundwater ecosystems.</title>
        <authorList>
            <person name="He C.Y."/>
            <person name="Keren R."/>
            <person name="Whittaker M."/>
            <person name="Farag I.F."/>
            <person name="Doudna J."/>
            <person name="Cate J.H.D."/>
            <person name="Banfield J.F."/>
        </authorList>
    </citation>
    <scope>NUCLEOTIDE SEQUENCE</scope>
    <source>
        <strain evidence="2">NC_groundwater_1664_Pr3_B-0.1um_52_9</strain>
    </source>
</reference>
<accession>A0A9D6Z629</accession>
<sequence>MGYPMEQRDCDFSRILQQMIDKTNALTALLVTKEGISVAEAGDTSYLNTTAMSALVAGMFSATREVARMVGETQFSILLQQGENRHIHIGLIADSKMLVIIFEDFSRIGLVRYEARRICPQLEEAFRREASSDSREAKIGTPLFKEYALNLIDRIFETK</sequence>